<evidence type="ECO:0000256" key="2">
    <source>
        <dbReference type="SAM" id="Phobius"/>
    </source>
</evidence>
<sequence>MPDYGRWTSNGGDPSLNEINRSERFIEALSLEQQVYSTDREEAELAVLLAGWRDDARRAPMSGIATPREAVAALDKATSHNRVRFPMALVGSMAAAVLCVGGFGAAVYGSGPGDALYGMRGVVFGTQPVTRDVQVELASSELRQVQQLIDQGQWDAAQQKLQTITTTVATVDDEQRKQELVDKWQQLSVKVESRDPHATVPPDAPPVVLPEVTVTVTTTPTSQPETHTGESPTTAPTTTPADPGSESSTPSTQPSDTATSHPTSTQSTTQPTAPNTTAPTTAASSPPSSSAPTTSAPASPASSSPAAPPRTSSQPTTTAAPAAEPPPVTTTTVIPQVEPTSVPAAPPAHSTTVPPAAGGGGGGGGGGAAHEGPAAGRSGEEPALPVVELPLLPGLGGGQR</sequence>
<organism evidence="4 5">
    <name type="scientific">Mycolicibacterium frederiksbergense</name>
    <dbReference type="NCBI Taxonomy" id="117567"/>
    <lineage>
        <taxon>Bacteria</taxon>
        <taxon>Bacillati</taxon>
        <taxon>Actinomycetota</taxon>
        <taxon>Actinomycetes</taxon>
        <taxon>Mycobacteriales</taxon>
        <taxon>Mycobacteriaceae</taxon>
        <taxon>Mycolicibacterium</taxon>
    </lineage>
</organism>
<keyword evidence="5" id="KW-1185">Reference proteome</keyword>
<keyword evidence="2" id="KW-0472">Membrane</keyword>
<evidence type="ECO:0000313" key="4">
    <source>
        <dbReference type="EMBL" id="MDH6196971.1"/>
    </source>
</evidence>
<feature type="compositionally biased region" description="Low complexity" evidence="1">
    <location>
        <begin position="218"/>
        <end position="241"/>
    </location>
</feature>
<dbReference type="InterPro" id="IPR031928">
    <property type="entry name" value="RsdA_SigD-bd"/>
</dbReference>
<evidence type="ECO:0000313" key="5">
    <source>
        <dbReference type="Proteomes" id="UP001160130"/>
    </source>
</evidence>
<dbReference type="RefSeq" id="WP_280833561.1">
    <property type="nucleotide sequence ID" value="NZ_JARXVE010000005.1"/>
</dbReference>
<dbReference type="EMBL" id="JARXVE010000005">
    <property type="protein sequence ID" value="MDH6196971.1"/>
    <property type="molecule type" value="Genomic_DNA"/>
</dbReference>
<keyword evidence="2" id="KW-1133">Transmembrane helix</keyword>
<gene>
    <name evidence="4" type="ORF">M2272_003624</name>
</gene>
<name>A0ABT6L1Z0_9MYCO</name>
<comment type="caution">
    <text evidence="4">The sequence shown here is derived from an EMBL/GenBank/DDBJ whole genome shotgun (WGS) entry which is preliminary data.</text>
</comment>
<reference evidence="4 5" key="1">
    <citation type="submission" date="2023-04" db="EMBL/GenBank/DDBJ databases">
        <title>Forest soil microbial communities from Buena Vista Peninsula, Colon Province, Panama.</title>
        <authorList>
            <person name="Bouskill N."/>
        </authorList>
    </citation>
    <scope>NUCLEOTIDE SEQUENCE [LARGE SCALE GENOMIC DNA]</scope>
    <source>
        <strain evidence="4 5">AC80</strain>
    </source>
</reference>
<feature type="transmembrane region" description="Helical" evidence="2">
    <location>
        <begin position="85"/>
        <end position="108"/>
    </location>
</feature>
<proteinExistence type="predicted"/>
<feature type="compositionally biased region" description="Low complexity" evidence="1">
    <location>
        <begin position="257"/>
        <end position="322"/>
    </location>
</feature>
<evidence type="ECO:0000259" key="3">
    <source>
        <dbReference type="Pfam" id="PF16751"/>
    </source>
</evidence>
<dbReference type="Proteomes" id="UP001160130">
    <property type="component" value="Unassembled WGS sequence"/>
</dbReference>
<evidence type="ECO:0000256" key="1">
    <source>
        <dbReference type="SAM" id="MobiDB-lite"/>
    </source>
</evidence>
<feature type="compositionally biased region" description="Polar residues" evidence="1">
    <location>
        <begin position="245"/>
        <end position="256"/>
    </location>
</feature>
<feature type="domain" description="Anti-sigma-D factor RsdA sigma factor binding region" evidence="3">
    <location>
        <begin position="15"/>
        <end position="60"/>
    </location>
</feature>
<feature type="compositionally biased region" description="Gly residues" evidence="1">
    <location>
        <begin position="357"/>
        <end position="369"/>
    </location>
</feature>
<dbReference type="Gene3D" id="6.10.250.1300">
    <property type="match status" value="1"/>
</dbReference>
<accession>A0ABT6L1Z0</accession>
<feature type="compositionally biased region" description="Low complexity" evidence="1">
    <location>
        <begin position="370"/>
        <end position="393"/>
    </location>
</feature>
<keyword evidence="2" id="KW-0812">Transmembrane</keyword>
<protein>
    <recommendedName>
        <fullName evidence="3">Anti-sigma-D factor RsdA sigma factor binding region domain-containing protein</fullName>
    </recommendedName>
</protein>
<feature type="region of interest" description="Disordered" evidence="1">
    <location>
        <begin position="218"/>
        <end position="400"/>
    </location>
</feature>
<dbReference type="Pfam" id="PF16751">
    <property type="entry name" value="RsdA_SigD_bd"/>
    <property type="match status" value="1"/>
</dbReference>